<dbReference type="EMBL" id="RJSF01000006">
    <property type="protein sequence ID" value="RNM16853.1"/>
    <property type="molecule type" value="Genomic_DNA"/>
</dbReference>
<keyword evidence="1" id="KW-0812">Transmembrane</keyword>
<evidence type="ECO:0000259" key="2">
    <source>
        <dbReference type="Pfam" id="PF01345"/>
    </source>
</evidence>
<evidence type="ECO:0000313" key="3">
    <source>
        <dbReference type="EMBL" id="RNM16853.1"/>
    </source>
</evidence>
<feature type="domain" description="DUF11" evidence="2">
    <location>
        <begin position="87"/>
        <end position="208"/>
    </location>
</feature>
<dbReference type="InterPro" id="IPR047589">
    <property type="entry name" value="DUF11_rpt"/>
</dbReference>
<gene>
    <name evidence="3" type="ORF">EFL26_03130</name>
</gene>
<dbReference type="OrthoDB" id="158862at2"/>
<evidence type="ECO:0000313" key="4">
    <source>
        <dbReference type="Proteomes" id="UP000279994"/>
    </source>
</evidence>
<comment type="caution">
    <text evidence="3">The sequence shown here is derived from an EMBL/GenBank/DDBJ whole genome shotgun (WGS) entry which is preliminary data.</text>
</comment>
<accession>A0A3N0GWK7</accession>
<keyword evidence="1" id="KW-0472">Membrane</keyword>
<keyword evidence="4" id="KW-1185">Reference proteome</keyword>
<dbReference type="AlphaFoldDB" id="A0A3N0GWK7"/>
<evidence type="ECO:0000256" key="1">
    <source>
        <dbReference type="SAM" id="Phobius"/>
    </source>
</evidence>
<dbReference type="GO" id="GO:0005975">
    <property type="term" value="P:carbohydrate metabolic process"/>
    <property type="evidence" value="ECO:0007669"/>
    <property type="project" value="UniProtKB-ARBA"/>
</dbReference>
<dbReference type="Gene3D" id="2.60.40.10">
    <property type="entry name" value="Immunoglobulins"/>
    <property type="match status" value="2"/>
</dbReference>
<dbReference type="NCBIfam" id="TIGR01167">
    <property type="entry name" value="LPXTG_anchor"/>
    <property type="match status" value="1"/>
</dbReference>
<feature type="transmembrane region" description="Helical" evidence="1">
    <location>
        <begin position="500"/>
        <end position="517"/>
    </location>
</feature>
<dbReference type="InterPro" id="IPR013783">
    <property type="entry name" value="Ig-like_fold"/>
</dbReference>
<dbReference type="RefSeq" id="WP_123221447.1">
    <property type="nucleotide sequence ID" value="NZ_RJSF01000006.1"/>
</dbReference>
<dbReference type="PANTHER" id="PTHR34819">
    <property type="entry name" value="LARGE CYSTEINE-RICH PERIPLASMIC PROTEIN OMCB"/>
    <property type="match status" value="1"/>
</dbReference>
<feature type="domain" description="DUF11" evidence="2">
    <location>
        <begin position="225"/>
        <end position="342"/>
    </location>
</feature>
<organism evidence="3 4">
    <name type="scientific">Nocardioides pocheonensis</name>
    <dbReference type="NCBI Taxonomy" id="661485"/>
    <lineage>
        <taxon>Bacteria</taxon>
        <taxon>Bacillati</taxon>
        <taxon>Actinomycetota</taxon>
        <taxon>Actinomycetes</taxon>
        <taxon>Propionibacteriales</taxon>
        <taxon>Nocardioidaceae</taxon>
        <taxon>Nocardioides</taxon>
    </lineage>
</organism>
<dbReference type="NCBIfam" id="TIGR01451">
    <property type="entry name" value="B_ant_repeat"/>
    <property type="match status" value="3"/>
</dbReference>
<protein>
    <submittedName>
        <fullName evidence="3">DUF11 domain-containing protein</fullName>
    </submittedName>
</protein>
<name>A0A3N0GWK7_9ACTN</name>
<dbReference type="Pfam" id="PF01345">
    <property type="entry name" value="DUF11"/>
    <property type="match status" value="3"/>
</dbReference>
<keyword evidence="1" id="KW-1133">Transmembrane helix</keyword>
<dbReference type="Proteomes" id="UP000279994">
    <property type="component" value="Unassembled WGS sequence"/>
</dbReference>
<proteinExistence type="predicted"/>
<dbReference type="InterPro" id="IPR001434">
    <property type="entry name" value="OmcB-like_DUF11"/>
</dbReference>
<sequence>AASSGDLNWSLNPTYTGCSITGAVGSQVLSCSLGTVAGNTTLPVIHVQSATTPADCGVVSNQATVATTNGTGGDSDTANVTILCPGLAIEKTADAASVTVGSTIGFTVTVSNNGAGTATGVDMSDPLPTGPGITWSIDNAHTSGPLSCVITAGTLHCTGSLDAGETQVVHITSPTQWTGSGETEVNSCLGGTDNTGVYDNTAQVSASNVTGTPNASAQEAVLCPDLHVTKVADDASVDAGSPIGFVITASNTGDAPATGAFVNDPLPTGVDWSIPEGGSTGPLTCQISAGTLTCSGTLAPGASQVVHITAPTTFADCGVYNNTATFTATDSPQTPNDSDSTSVLCAALTLSKTADAASVNAGSQIGFTVTASNAAGGSVGTARGVVINDPLPSGTGIDWSIASGPGNCSITGAVGSEVLHCTAVDLAPGASESVHVVSATGNTSCATYPNAASLTADNAPGLSANASTQVVNCVIVSPPSPPKQHHPAVLPNTGGPDGRLLGLATGLMVTGGALVLGDRRRRRRS</sequence>
<reference evidence="3 4" key="1">
    <citation type="submission" date="2018-11" db="EMBL/GenBank/DDBJ databases">
        <authorList>
            <person name="Li F."/>
        </authorList>
    </citation>
    <scope>NUCLEOTIDE SEQUENCE [LARGE SCALE GENOMIC DNA]</scope>
    <source>
        <strain evidence="3 4">Gsoil 818</strain>
    </source>
</reference>
<feature type="non-terminal residue" evidence="3">
    <location>
        <position position="1"/>
    </location>
</feature>
<feature type="domain" description="DUF11" evidence="2">
    <location>
        <begin position="348"/>
        <end position="467"/>
    </location>
</feature>
<dbReference type="InterPro" id="IPR051172">
    <property type="entry name" value="Chlamydia_OmcB"/>
</dbReference>